<feature type="transmembrane region" description="Helical" evidence="1">
    <location>
        <begin position="6"/>
        <end position="24"/>
    </location>
</feature>
<reference evidence="2 3" key="1">
    <citation type="submission" date="2014-07" db="EMBL/GenBank/DDBJ databases">
        <authorList>
            <person name="Urmite Genomes Urmite Genomes"/>
        </authorList>
    </citation>
    <scope>NUCLEOTIDE SEQUENCE [LARGE SCALE GENOMIC DNA]</scope>
    <source>
        <strain evidence="2 3">20_BN</strain>
    </source>
</reference>
<feature type="transmembrane region" description="Helical" evidence="1">
    <location>
        <begin position="31"/>
        <end position="53"/>
    </location>
</feature>
<dbReference type="HOGENOM" id="CLU_205334_1_0_6"/>
<name>A0A078LZW8_9PSED</name>
<dbReference type="AlphaFoldDB" id="A0A078LZW8"/>
<keyword evidence="1" id="KW-1133">Transmembrane helix</keyword>
<sequence>MQHIDWLIVLIGTGFALLGIGFSYRDKNWGVALIALGVLTMFSTITFKLYIAFNH</sequence>
<keyword evidence="1" id="KW-0472">Membrane</keyword>
<dbReference type="Proteomes" id="UP000053902">
    <property type="component" value="Unassembled WGS sequence"/>
</dbReference>
<evidence type="ECO:0000313" key="3">
    <source>
        <dbReference type="Proteomes" id="UP000053902"/>
    </source>
</evidence>
<keyword evidence="1" id="KW-0812">Transmembrane</keyword>
<organism evidence="2 3">
    <name type="scientific">Pseudomonas saudiphocaensis</name>
    <dbReference type="NCBI Taxonomy" id="1499686"/>
    <lineage>
        <taxon>Bacteria</taxon>
        <taxon>Pseudomonadati</taxon>
        <taxon>Pseudomonadota</taxon>
        <taxon>Gammaproteobacteria</taxon>
        <taxon>Pseudomonadales</taxon>
        <taxon>Pseudomonadaceae</taxon>
        <taxon>Pseudomonas</taxon>
    </lineage>
</organism>
<evidence type="ECO:0000256" key="1">
    <source>
        <dbReference type="SAM" id="Phobius"/>
    </source>
</evidence>
<keyword evidence="3" id="KW-1185">Reference proteome</keyword>
<protein>
    <submittedName>
        <fullName evidence="2">Uncharacterized protein</fullName>
    </submittedName>
</protein>
<dbReference type="EMBL" id="CCSF01000001">
    <property type="protein sequence ID" value="CDZ95912.1"/>
    <property type="molecule type" value="Genomic_DNA"/>
</dbReference>
<dbReference type="RefSeq" id="WP_171819308.1">
    <property type="nucleotide sequence ID" value="NZ_CCSF01000001.1"/>
</dbReference>
<accession>A0A078LZW8</accession>
<proteinExistence type="predicted"/>
<evidence type="ECO:0000313" key="2">
    <source>
        <dbReference type="EMBL" id="CDZ95912.1"/>
    </source>
</evidence>
<gene>
    <name evidence="2" type="ORF">BN1079_03261</name>
</gene>